<organism evidence="1 2">
    <name type="scientific">Pseudocercospora fijiensis (strain CIRAD86)</name>
    <name type="common">Black leaf streak disease fungus</name>
    <name type="synonym">Mycosphaerella fijiensis</name>
    <dbReference type="NCBI Taxonomy" id="383855"/>
    <lineage>
        <taxon>Eukaryota</taxon>
        <taxon>Fungi</taxon>
        <taxon>Dikarya</taxon>
        <taxon>Ascomycota</taxon>
        <taxon>Pezizomycotina</taxon>
        <taxon>Dothideomycetes</taxon>
        <taxon>Dothideomycetidae</taxon>
        <taxon>Mycosphaerellales</taxon>
        <taxon>Mycosphaerellaceae</taxon>
        <taxon>Pseudocercospora</taxon>
    </lineage>
</organism>
<gene>
    <name evidence="1" type="ORF">MYCFIDRAFT_177921</name>
</gene>
<dbReference type="Proteomes" id="UP000016932">
    <property type="component" value="Unassembled WGS sequence"/>
</dbReference>
<dbReference type="EMBL" id="KB446562">
    <property type="protein sequence ID" value="EME79299.1"/>
    <property type="molecule type" value="Genomic_DNA"/>
</dbReference>
<proteinExistence type="predicted"/>
<accession>M2ZJN2</accession>
<keyword evidence="2" id="KW-1185">Reference proteome</keyword>
<protein>
    <submittedName>
        <fullName evidence="1">Uncharacterized protein</fullName>
    </submittedName>
</protein>
<dbReference type="AlphaFoldDB" id="M2ZJN2"/>
<name>M2ZJN2_PSEFD</name>
<evidence type="ECO:0000313" key="2">
    <source>
        <dbReference type="Proteomes" id="UP000016932"/>
    </source>
</evidence>
<sequence>MPLPAKKAADEVCGGCAHLLLRRIVADELVNLVTAGAQVSGVMSALASLSRYGVEDRSFVSVLVEVTVQGGSRSSGQPRQAPLHVSSTSHIPALEPDAEITSYADSPETLNLFGKWQFTMVKESRHDSGGALPFPNFTSLPPTSFASTSFKPWIGDSSNRESCWKGPYVEIPARADGLNKNDKPLVLLLCAHYWRLSNPTITTIQDPLAEMQPRSPRRISTPCISYRLPAGRDLTSTQHEEKDI</sequence>
<dbReference type="RefSeq" id="XP_007930053.1">
    <property type="nucleotide sequence ID" value="XM_007931862.1"/>
</dbReference>
<dbReference type="KEGG" id="pfj:MYCFIDRAFT_177921"/>
<dbReference type="HOGENOM" id="CLU_1138436_0_0_1"/>
<dbReference type="VEuPathDB" id="FungiDB:MYCFIDRAFT_177921"/>
<reference evidence="1 2" key="1">
    <citation type="journal article" date="2012" name="PLoS Pathog.">
        <title>Diverse lifestyles and strategies of plant pathogenesis encoded in the genomes of eighteen Dothideomycetes fungi.</title>
        <authorList>
            <person name="Ohm R.A."/>
            <person name="Feau N."/>
            <person name="Henrissat B."/>
            <person name="Schoch C.L."/>
            <person name="Horwitz B.A."/>
            <person name="Barry K.W."/>
            <person name="Condon B.J."/>
            <person name="Copeland A.C."/>
            <person name="Dhillon B."/>
            <person name="Glaser F."/>
            <person name="Hesse C.N."/>
            <person name="Kosti I."/>
            <person name="LaButti K."/>
            <person name="Lindquist E.A."/>
            <person name="Lucas S."/>
            <person name="Salamov A.A."/>
            <person name="Bradshaw R.E."/>
            <person name="Ciuffetti L."/>
            <person name="Hamelin R.C."/>
            <person name="Kema G.H.J."/>
            <person name="Lawrence C."/>
            <person name="Scott J.A."/>
            <person name="Spatafora J.W."/>
            <person name="Turgeon B.G."/>
            <person name="de Wit P.J.G.M."/>
            <person name="Zhong S."/>
            <person name="Goodwin S.B."/>
            <person name="Grigoriev I.V."/>
        </authorList>
    </citation>
    <scope>NUCLEOTIDE SEQUENCE [LARGE SCALE GENOMIC DNA]</scope>
    <source>
        <strain evidence="1 2">CIRAD86</strain>
    </source>
</reference>
<evidence type="ECO:0000313" key="1">
    <source>
        <dbReference type="EMBL" id="EME79299.1"/>
    </source>
</evidence>
<dbReference type="GeneID" id="19333863"/>